<dbReference type="InterPro" id="IPR019734">
    <property type="entry name" value="TPR_rpt"/>
</dbReference>
<name>A0A817UXI6_9BILA</name>
<dbReference type="Gene3D" id="1.25.40.10">
    <property type="entry name" value="Tetratricopeptide repeat domain"/>
    <property type="match status" value="2"/>
</dbReference>
<dbReference type="PROSITE" id="PS51996">
    <property type="entry name" value="TR_MART"/>
    <property type="match status" value="1"/>
</dbReference>
<dbReference type="GO" id="GO:0005576">
    <property type="term" value="C:extracellular region"/>
    <property type="evidence" value="ECO:0007669"/>
    <property type="project" value="InterPro"/>
</dbReference>
<dbReference type="InterPro" id="IPR003540">
    <property type="entry name" value="ADP-ribosyltransferase"/>
</dbReference>
<reference evidence="5" key="1">
    <citation type="submission" date="2021-02" db="EMBL/GenBank/DDBJ databases">
        <authorList>
            <person name="Nowell W R."/>
        </authorList>
    </citation>
    <scope>NUCLEOTIDE SEQUENCE</scope>
</reference>
<feature type="repeat" description="TPR" evidence="3">
    <location>
        <begin position="322"/>
        <end position="355"/>
    </location>
</feature>
<dbReference type="SUPFAM" id="SSF56399">
    <property type="entry name" value="ADP-ribosylation"/>
    <property type="match status" value="1"/>
</dbReference>
<dbReference type="SMART" id="SM00028">
    <property type="entry name" value="TPR"/>
    <property type="match status" value="6"/>
</dbReference>
<organism evidence="5 9">
    <name type="scientific">Rotaria socialis</name>
    <dbReference type="NCBI Taxonomy" id="392032"/>
    <lineage>
        <taxon>Eukaryota</taxon>
        <taxon>Metazoa</taxon>
        <taxon>Spiralia</taxon>
        <taxon>Gnathifera</taxon>
        <taxon>Rotifera</taxon>
        <taxon>Eurotatoria</taxon>
        <taxon>Bdelloidea</taxon>
        <taxon>Philodinida</taxon>
        <taxon>Philodinidae</taxon>
        <taxon>Rotaria</taxon>
    </lineage>
</organism>
<gene>
    <name evidence="6" type="ORF">FME351_LOCUS4253</name>
    <name evidence="5" type="ORF">GRG538_LOCUS4457</name>
    <name evidence="8" type="ORF">QYT958_LOCUS24357</name>
    <name evidence="7" type="ORF">TSG867_LOCUS28461</name>
</gene>
<evidence type="ECO:0000313" key="5">
    <source>
        <dbReference type="EMBL" id="CAF3339059.1"/>
    </source>
</evidence>
<evidence type="ECO:0000313" key="6">
    <source>
        <dbReference type="EMBL" id="CAF3348414.1"/>
    </source>
</evidence>
<dbReference type="Proteomes" id="UP000663848">
    <property type="component" value="Unassembled WGS sequence"/>
</dbReference>
<dbReference type="EMBL" id="CAJOBR010005176">
    <property type="protein sequence ID" value="CAF4809192.1"/>
    <property type="molecule type" value="Genomic_DNA"/>
</dbReference>
<evidence type="ECO:0000259" key="4">
    <source>
        <dbReference type="Pfam" id="PF03496"/>
    </source>
</evidence>
<evidence type="ECO:0000256" key="3">
    <source>
        <dbReference type="PROSITE-ProRule" id="PRU00339"/>
    </source>
</evidence>
<dbReference type="Proteomes" id="UP000663872">
    <property type="component" value="Unassembled WGS sequence"/>
</dbReference>
<dbReference type="EMBL" id="CAJNYU010000303">
    <property type="protein sequence ID" value="CAF3348414.1"/>
    <property type="molecule type" value="Genomic_DNA"/>
</dbReference>
<evidence type="ECO:0000313" key="9">
    <source>
        <dbReference type="Proteomes" id="UP000663872"/>
    </source>
</evidence>
<dbReference type="AlphaFoldDB" id="A0A817UXI6"/>
<feature type="repeat" description="TPR" evidence="3">
    <location>
        <begin position="491"/>
        <end position="524"/>
    </location>
</feature>
<dbReference type="Pfam" id="PF13424">
    <property type="entry name" value="TPR_12"/>
    <property type="match status" value="2"/>
</dbReference>
<keyword evidence="1" id="KW-0677">Repeat</keyword>
<dbReference type="PANTHER" id="PTHR45641:SF19">
    <property type="entry name" value="NEPHROCYSTIN-3"/>
    <property type="match status" value="1"/>
</dbReference>
<comment type="caution">
    <text evidence="5">The sequence shown here is derived from an EMBL/GenBank/DDBJ whole genome shotgun (WGS) entry which is preliminary data.</text>
</comment>
<dbReference type="PROSITE" id="PS50005">
    <property type="entry name" value="TPR"/>
    <property type="match status" value="4"/>
</dbReference>
<feature type="repeat" description="TPR" evidence="3">
    <location>
        <begin position="407"/>
        <end position="440"/>
    </location>
</feature>
<keyword evidence="2 3" id="KW-0802">TPR repeat</keyword>
<protein>
    <recommendedName>
        <fullName evidence="4">ADP ribosyltransferase domain-containing protein</fullName>
    </recommendedName>
</protein>
<dbReference type="InterPro" id="IPR011990">
    <property type="entry name" value="TPR-like_helical_dom_sf"/>
</dbReference>
<dbReference type="EMBL" id="CAJNYT010000226">
    <property type="protein sequence ID" value="CAF3339059.1"/>
    <property type="molecule type" value="Genomic_DNA"/>
</dbReference>
<dbReference type="Pfam" id="PF13374">
    <property type="entry name" value="TPR_10"/>
    <property type="match status" value="1"/>
</dbReference>
<dbReference type="PANTHER" id="PTHR45641">
    <property type="entry name" value="TETRATRICOPEPTIDE REPEAT PROTEIN (AFU_ORTHOLOGUE AFUA_6G03870)"/>
    <property type="match status" value="1"/>
</dbReference>
<dbReference type="Gene3D" id="3.90.176.10">
    <property type="entry name" value="Toxin ADP-ribosyltransferase, Chain A, domain 1"/>
    <property type="match status" value="1"/>
</dbReference>
<evidence type="ECO:0000256" key="1">
    <source>
        <dbReference type="ARBA" id="ARBA00022737"/>
    </source>
</evidence>
<feature type="repeat" description="TPR" evidence="3">
    <location>
        <begin position="364"/>
        <end position="397"/>
    </location>
</feature>
<dbReference type="Proteomes" id="UP000663869">
    <property type="component" value="Unassembled WGS sequence"/>
</dbReference>
<dbReference type="EMBL" id="CAJOBQ010003587">
    <property type="protein sequence ID" value="CAF4611403.1"/>
    <property type="molecule type" value="Genomic_DNA"/>
</dbReference>
<dbReference type="Proteomes" id="UP000663862">
    <property type="component" value="Unassembled WGS sequence"/>
</dbReference>
<sequence length="557" mass="64727">MEKESLKISASCRFRRHFDDDNQILPIGIFVRLESSSSNLNGDFLWFQLFIEVILRMNDCEKAKQELIDRCLQQYQNDSVEKRKIKEFAENYISSEAIKWYTRDCFVYRMLNTALRQRDLDTLYAFRRLIIDIHQQLYNVHKQAKLTDPIQHYYRGQLMSREELDRFQLNVGNFISMNSFLSTSTDRQMALAFAGEGVGFSSILFDLRIEGRLNGAKPFADVKTISYYQDEEEILFMLGAIFRICRIKFNEQENLWTIELDLCSDHDSELTPSFERLKEDIDDETNLYELGRVFWKMQHLNASERCFKELVQQQHSNPHVLPGCYLMLGNLATDRGQYKEAVDYHRRSLELKQKTLPNDHPHLPYSHNSLGEALRQCGDFDEALIHHQKALDLWRQQYQGDDHENVAMCFHNIGTVFAERDEIREALKYFLQALQIMNRCLPDIHPSIARTLKNIGVASGILGLNDQALVAFEQSLAIIRKSLPSNHPELADSLRDLGTYYVNNGNLFKALNFYQQAKSILSQTLPNTHPLCIQIEQDIVEVQVALASANNVTENDN</sequence>
<accession>A0A817UXI6</accession>
<dbReference type="Pfam" id="PF03496">
    <property type="entry name" value="ADPrib_exo_Tox"/>
    <property type="match status" value="1"/>
</dbReference>
<dbReference type="SUPFAM" id="SSF81901">
    <property type="entry name" value="HCP-like"/>
    <property type="match status" value="1"/>
</dbReference>
<evidence type="ECO:0000256" key="2">
    <source>
        <dbReference type="ARBA" id="ARBA00022803"/>
    </source>
</evidence>
<proteinExistence type="predicted"/>
<evidence type="ECO:0000313" key="7">
    <source>
        <dbReference type="EMBL" id="CAF4611403.1"/>
    </source>
</evidence>
<evidence type="ECO:0000313" key="8">
    <source>
        <dbReference type="EMBL" id="CAF4809192.1"/>
    </source>
</evidence>
<feature type="domain" description="ADP ribosyltransferase" evidence="4">
    <location>
        <begin position="95"/>
        <end position="257"/>
    </location>
</feature>